<proteinExistence type="predicted"/>
<evidence type="ECO:0000313" key="6">
    <source>
        <dbReference type="Proteomes" id="UP000054359"/>
    </source>
</evidence>
<keyword evidence="6" id="KW-1185">Reference proteome</keyword>
<dbReference type="GO" id="GO:0006629">
    <property type="term" value="P:lipid metabolic process"/>
    <property type="evidence" value="ECO:0007669"/>
    <property type="project" value="InterPro"/>
</dbReference>
<comment type="subcellular location">
    <subcellularLocation>
        <location evidence="1">Secreted</location>
    </subcellularLocation>
</comment>
<organism evidence="5 6">
    <name type="scientific">Stegodyphus mimosarum</name>
    <name type="common">African social velvet spider</name>
    <dbReference type="NCBI Taxonomy" id="407821"/>
    <lineage>
        <taxon>Eukaryota</taxon>
        <taxon>Metazoa</taxon>
        <taxon>Ecdysozoa</taxon>
        <taxon>Arthropoda</taxon>
        <taxon>Chelicerata</taxon>
        <taxon>Arachnida</taxon>
        <taxon>Araneae</taxon>
        <taxon>Araneomorphae</taxon>
        <taxon>Entelegynae</taxon>
        <taxon>Eresoidea</taxon>
        <taxon>Eresidae</taxon>
        <taxon>Stegodyphus</taxon>
    </lineage>
</organism>
<evidence type="ECO:0000256" key="2">
    <source>
        <dbReference type="ARBA" id="ARBA00022525"/>
    </source>
</evidence>
<protein>
    <submittedName>
        <fullName evidence="5">Pancreatic lipase-related protein 2</fullName>
    </submittedName>
</protein>
<dbReference type="Proteomes" id="UP000054359">
    <property type="component" value="Unassembled WGS sequence"/>
</dbReference>
<evidence type="ECO:0000256" key="1">
    <source>
        <dbReference type="ARBA" id="ARBA00004613"/>
    </source>
</evidence>
<dbReference type="Gene3D" id="3.40.50.1820">
    <property type="entry name" value="alpha/beta hydrolase"/>
    <property type="match status" value="1"/>
</dbReference>
<dbReference type="EMBL" id="KK116286">
    <property type="protein sequence ID" value="KFM67321.1"/>
    <property type="molecule type" value="Genomic_DNA"/>
</dbReference>
<keyword evidence="4" id="KW-0472">Membrane</keyword>
<reference evidence="5 6" key="1">
    <citation type="submission" date="2013-11" db="EMBL/GenBank/DDBJ databases">
        <title>Genome sequencing of Stegodyphus mimosarum.</title>
        <authorList>
            <person name="Bechsgaard J."/>
        </authorList>
    </citation>
    <scope>NUCLEOTIDE SEQUENCE [LARGE SCALE GENOMIC DNA]</scope>
</reference>
<sequence>MVLNRVEVTLCYAIFQICLCLQCFQCLVLRLVQNGKTSTFNYTANGLTISLDDKEKCMPDIGCFSAGPPFFHPLNRPISLLPQDRDDVATAFLLYTRKNP</sequence>
<feature type="transmembrane region" description="Helical" evidence="4">
    <location>
        <begin position="12"/>
        <end position="32"/>
    </location>
</feature>
<dbReference type="PRINTS" id="PR00823">
    <property type="entry name" value="PANCLIPASE"/>
</dbReference>
<dbReference type="GO" id="GO:0004806">
    <property type="term" value="F:triacylglycerol lipase activity"/>
    <property type="evidence" value="ECO:0007669"/>
    <property type="project" value="InterPro"/>
</dbReference>
<evidence type="ECO:0000256" key="4">
    <source>
        <dbReference type="SAM" id="Phobius"/>
    </source>
</evidence>
<keyword evidence="4" id="KW-0812">Transmembrane</keyword>
<keyword evidence="3" id="KW-1015">Disulfide bond</keyword>
<dbReference type="GO" id="GO:0005576">
    <property type="term" value="C:extracellular region"/>
    <property type="evidence" value="ECO:0007669"/>
    <property type="project" value="UniProtKB-SubCell"/>
</dbReference>
<evidence type="ECO:0000313" key="5">
    <source>
        <dbReference type="EMBL" id="KFM67321.1"/>
    </source>
</evidence>
<feature type="non-terminal residue" evidence="5">
    <location>
        <position position="100"/>
    </location>
</feature>
<keyword evidence="4" id="KW-1133">Transmembrane helix</keyword>
<keyword evidence="2" id="KW-0964">Secreted</keyword>
<dbReference type="OrthoDB" id="6515350at2759"/>
<evidence type="ECO:0000256" key="3">
    <source>
        <dbReference type="ARBA" id="ARBA00023157"/>
    </source>
</evidence>
<gene>
    <name evidence="5" type="ORF">X975_04928</name>
</gene>
<accession>A0A087TQD2</accession>
<dbReference type="InterPro" id="IPR002331">
    <property type="entry name" value="Lipase_panc"/>
</dbReference>
<dbReference type="AlphaFoldDB" id="A0A087TQD2"/>
<dbReference type="InterPro" id="IPR029058">
    <property type="entry name" value="AB_hydrolase_fold"/>
</dbReference>
<name>A0A087TQD2_STEMI</name>